<evidence type="ECO:0000256" key="4">
    <source>
        <dbReference type="RuleBase" id="RU367098"/>
    </source>
</evidence>
<sequence length="233" mass="26159">MSWFTSFFAPNDSKYVNKSSTPPTAPSTTGKRLLEEAPPTVVSDSTNTSRTPTQVPPSRTPSTPPTVSPLEDYRATTRPDRRSRNVMLFSGGAIFFAFSLIITRRALARRRLASMPGYYSNMHTHIENQSKTLMGQKEALEALNLATINVLSLAMMGTGATLWALDINSREDLRRRIRGSMVIKDDGKGDGEVEAWLERNFGRKEDETGKREEVEGKRILEERETEMKTGEKR</sequence>
<keyword evidence="2 4" id="KW-1133">Transmembrane helix</keyword>
<proteinExistence type="inferred from homology"/>
<comment type="caution">
    <text evidence="6">The sequence shown here is derived from an EMBL/GenBank/DDBJ whole genome shotgun (WGS) entry which is preliminary data.</text>
</comment>
<evidence type="ECO:0000313" key="7">
    <source>
        <dbReference type="Proteomes" id="UP000038010"/>
    </source>
</evidence>
<keyword evidence="7" id="KW-1185">Reference proteome</keyword>
<feature type="transmembrane region" description="Helical" evidence="4">
    <location>
        <begin position="86"/>
        <end position="107"/>
    </location>
</feature>
<name>A0A0N0NJE2_9EURO</name>
<dbReference type="Proteomes" id="UP000038010">
    <property type="component" value="Unassembled WGS sequence"/>
</dbReference>
<dbReference type="PANTHER" id="PTHR39136:SF1">
    <property type="entry name" value="ALTERED INHERITANCE OF MITOCHONDRIA PROTEIN 11"/>
    <property type="match status" value="1"/>
</dbReference>
<evidence type="ECO:0000256" key="5">
    <source>
        <dbReference type="SAM" id="MobiDB-lite"/>
    </source>
</evidence>
<feature type="compositionally biased region" description="Pro residues" evidence="5">
    <location>
        <begin position="54"/>
        <end position="67"/>
    </location>
</feature>
<dbReference type="GO" id="GO:0005739">
    <property type="term" value="C:mitochondrion"/>
    <property type="evidence" value="ECO:0007669"/>
    <property type="project" value="TreeGrafter"/>
</dbReference>
<dbReference type="PANTHER" id="PTHR39136">
    <property type="entry name" value="ALTERED INHERITANCE OF MITOCHONDRIA PROTEIN 11"/>
    <property type="match status" value="1"/>
</dbReference>
<dbReference type="AlphaFoldDB" id="A0A0N0NJE2"/>
<comment type="similarity">
    <text evidence="4">Belongs to the AIM11 family.</text>
</comment>
<feature type="compositionally biased region" description="Low complexity" evidence="5">
    <location>
        <begin position="19"/>
        <end position="29"/>
    </location>
</feature>
<keyword evidence="3 4" id="KW-0472">Membrane</keyword>
<dbReference type="RefSeq" id="XP_017996771.1">
    <property type="nucleotide sequence ID" value="XM_018140722.1"/>
</dbReference>
<dbReference type="GO" id="GO:0016020">
    <property type="term" value="C:membrane"/>
    <property type="evidence" value="ECO:0007669"/>
    <property type="project" value="UniProtKB-SubCell"/>
</dbReference>
<evidence type="ECO:0000313" key="6">
    <source>
        <dbReference type="EMBL" id="KPI36808.1"/>
    </source>
</evidence>
<keyword evidence="1 4" id="KW-0812">Transmembrane</keyword>
<feature type="region of interest" description="Disordered" evidence="5">
    <location>
        <begin position="1"/>
        <end position="78"/>
    </location>
</feature>
<comment type="subcellular location">
    <subcellularLocation>
        <location evidence="4">Membrane</location>
        <topology evidence="4">Multi-pass membrane protein</topology>
    </subcellularLocation>
</comment>
<dbReference type="STRING" id="1664694.A0A0N0NJE2"/>
<dbReference type="EMBL" id="LFJN01000028">
    <property type="protein sequence ID" value="KPI36808.1"/>
    <property type="molecule type" value="Genomic_DNA"/>
</dbReference>
<feature type="region of interest" description="Disordered" evidence="5">
    <location>
        <begin position="201"/>
        <end position="233"/>
    </location>
</feature>
<evidence type="ECO:0000256" key="2">
    <source>
        <dbReference type="ARBA" id="ARBA00022989"/>
    </source>
</evidence>
<organism evidence="6 7">
    <name type="scientific">Cyphellophora attinorum</name>
    <dbReference type="NCBI Taxonomy" id="1664694"/>
    <lineage>
        <taxon>Eukaryota</taxon>
        <taxon>Fungi</taxon>
        <taxon>Dikarya</taxon>
        <taxon>Ascomycota</taxon>
        <taxon>Pezizomycotina</taxon>
        <taxon>Eurotiomycetes</taxon>
        <taxon>Chaetothyriomycetidae</taxon>
        <taxon>Chaetothyriales</taxon>
        <taxon>Cyphellophoraceae</taxon>
        <taxon>Cyphellophora</taxon>
    </lineage>
</organism>
<dbReference type="GeneID" id="28732603"/>
<dbReference type="VEuPathDB" id="FungiDB:AB675_11841"/>
<dbReference type="InterPro" id="IPR038814">
    <property type="entry name" value="AIM11"/>
</dbReference>
<accession>A0A0N0NJE2</accession>
<reference evidence="6 7" key="1">
    <citation type="submission" date="2015-06" db="EMBL/GenBank/DDBJ databases">
        <title>Draft genome of the ant-associated black yeast Phialophora attae CBS 131958.</title>
        <authorList>
            <person name="Moreno L.F."/>
            <person name="Stielow B.J."/>
            <person name="de Hoog S."/>
            <person name="Vicente V.A."/>
            <person name="Weiss V.A."/>
            <person name="de Vries M."/>
            <person name="Cruz L.M."/>
            <person name="Souza E.M."/>
        </authorList>
    </citation>
    <scope>NUCLEOTIDE SEQUENCE [LARGE SCALE GENOMIC DNA]</scope>
    <source>
        <strain evidence="6 7">CBS 131958</strain>
    </source>
</reference>
<gene>
    <name evidence="4" type="primary">AIM11</name>
    <name evidence="6" type="ORF">AB675_11841</name>
</gene>
<evidence type="ECO:0000256" key="1">
    <source>
        <dbReference type="ARBA" id="ARBA00022692"/>
    </source>
</evidence>
<feature type="transmembrane region" description="Helical" evidence="4">
    <location>
        <begin position="142"/>
        <end position="165"/>
    </location>
</feature>
<protein>
    <recommendedName>
        <fullName evidence="4">Altered inheritance of mitochondria protein 11</fullName>
    </recommendedName>
</protein>
<evidence type="ECO:0000256" key="3">
    <source>
        <dbReference type="ARBA" id="ARBA00023136"/>
    </source>
</evidence>
<dbReference type="OrthoDB" id="3558022at2759"/>